<feature type="domain" description="C2" evidence="5">
    <location>
        <begin position="2884"/>
        <end position="3009"/>
    </location>
</feature>
<dbReference type="OrthoDB" id="195679at2759"/>
<feature type="region of interest" description="Disordered" evidence="4">
    <location>
        <begin position="1979"/>
        <end position="2061"/>
    </location>
</feature>
<dbReference type="InterPro" id="IPR000008">
    <property type="entry name" value="C2_dom"/>
</dbReference>
<feature type="compositionally biased region" description="Acidic residues" evidence="4">
    <location>
        <begin position="2007"/>
        <end position="2017"/>
    </location>
</feature>
<dbReference type="InterPro" id="IPR043567">
    <property type="entry name" value="SYTL1-5_C2B"/>
</dbReference>
<feature type="compositionally biased region" description="Polar residues" evidence="4">
    <location>
        <begin position="2035"/>
        <end position="2055"/>
    </location>
</feature>
<dbReference type="Proteomes" id="UP000887116">
    <property type="component" value="Unassembled WGS sequence"/>
</dbReference>
<feature type="compositionally biased region" description="Basic and acidic residues" evidence="4">
    <location>
        <begin position="2146"/>
        <end position="2163"/>
    </location>
</feature>
<comment type="caution">
    <text evidence="6">The sequence shown here is derived from an EMBL/GenBank/DDBJ whole genome shotgun (WGS) entry which is preliminary data.</text>
</comment>
<feature type="region of interest" description="Disordered" evidence="4">
    <location>
        <begin position="358"/>
        <end position="398"/>
    </location>
</feature>
<feature type="region of interest" description="Disordered" evidence="4">
    <location>
        <begin position="1728"/>
        <end position="1749"/>
    </location>
</feature>
<dbReference type="CDD" id="cd15747">
    <property type="entry name" value="FYVE_Slp3_4_5"/>
    <property type="match status" value="1"/>
</dbReference>
<evidence type="ECO:0000313" key="6">
    <source>
        <dbReference type="EMBL" id="GFQ99476.1"/>
    </source>
</evidence>
<comment type="subcellular location">
    <subcellularLocation>
        <location evidence="1">Membrane</location>
    </subcellularLocation>
</comment>
<evidence type="ECO:0000313" key="7">
    <source>
        <dbReference type="Proteomes" id="UP000887116"/>
    </source>
</evidence>
<organism evidence="6 7">
    <name type="scientific">Trichonephila clavata</name>
    <name type="common">Joro spider</name>
    <name type="synonym">Nephila clavata</name>
    <dbReference type="NCBI Taxonomy" id="2740835"/>
    <lineage>
        <taxon>Eukaryota</taxon>
        <taxon>Metazoa</taxon>
        <taxon>Ecdysozoa</taxon>
        <taxon>Arthropoda</taxon>
        <taxon>Chelicerata</taxon>
        <taxon>Arachnida</taxon>
        <taxon>Araneae</taxon>
        <taxon>Araneomorphae</taxon>
        <taxon>Entelegynae</taxon>
        <taxon>Araneoidea</taxon>
        <taxon>Nephilidae</taxon>
        <taxon>Trichonephila</taxon>
    </lineage>
</organism>
<evidence type="ECO:0000256" key="2">
    <source>
        <dbReference type="ARBA" id="ARBA00022737"/>
    </source>
</evidence>
<dbReference type="CDD" id="cd08521">
    <property type="entry name" value="C2A_SLP"/>
    <property type="match status" value="1"/>
</dbReference>
<feature type="region of interest" description="Disordered" evidence="4">
    <location>
        <begin position="2628"/>
        <end position="2663"/>
    </location>
</feature>
<feature type="compositionally biased region" description="Basic and acidic residues" evidence="4">
    <location>
        <begin position="2190"/>
        <end position="2199"/>
    </location>
</feature>
<dbReference type="SUPFAM" id="SSF49562">
    <property type="entry name" value="C2 domain (Calcium/lipid-binding domain, CaLB)"/>
    <property type="match status" value="2"/>
</dbReference>
<dbReference type="PROSITE" id="PS50004">
    <property type="entry name" value="C2"/>
    <property type="match status" value="2"/>
</dbReference>
<protein>
    <submittedName>
        <fullName evidence="6">Synaptotagmin-like protein 4</fullName>
    </submittedName>
</protein>
<feature type="compositionally biased region" description="Polar residues" evidence="4">
    <location>
        <begin position="2168"/>
        <end position="2185"/>
    </location>
</feature>
<feature type="compositionally biased region" description="Basic and acidic residues" evidence="4">
    <location>
        <begin position="133"/>
        <end position="149"/>
    </location>
</feature>
<dbReference type="GO" id="GO:0005886">
    <property type="term" value="C:plasma membrane"/>
    <property type="evidence" value="ECO:0007669"/>
    <property type="project" value="TreeGrafter"/>
</dbReference>
<keyword evidence="2" id="KW-0677">Repeat</keyword>
<feature type="region of interest" description="Disordered" evidence="4">
    <location>
        <begin position="133"/>
        <end position="169"/>
    </location>
</feature>
<evidence type="ECO:0000259" key="5">
    <source>
        <dbReference type="PROSITE" id="PS50004"/>
    </source>
</evidence>
<accession>A0A8X6G9I3</accession>
<feature type="compositionally biased region" description="Polar residues" evidence="4">
    <location>
        <begin position="358"/>
        <end position="375"/>
    </location>
</feature>
<dbReference type="EMBL" id="BMAO01034855">
    <property type="protein sequence ID" value="GFQ99476.1"/>
    <property type="molecule type" value="Genomic_DNA"/>
</dbReference>
<evidence type="ECO:0000256" key="4">
    <source>
        <dbReference type="SAM" id="MobiDB-lite"/>
    </source>
</evidence>
<feature type="compositionally biased region" description="Low complexity" evidence="4">
    <location>
        <begin position="2525"/>
        <end position="2548"/>
    </location>
</feature>
<keyword evidence="7" id="KW-1185">Reference proteome</keyword>
<feature type="region of interest" description="Disordered" evidence="4">
    <location>
        <begin position="2525"/>
        <end position="2562"/>
    </location>
</feature>
<dbReference type="Pfam" id="PF02318">
    <property type="entry name" value="FYVE_2"/>
    <property type="match status" value="1"/>
</dbReference>
<dbReference type="PRINTS" id="PR00360">
    <property type="entry name" value="C2DOMAIN"/>
</dbReference>
<reference evidence="6" key="1">
    <citation type="submission" date="2020-07" db="EMBL/GenBank/DDBJ databases">
        <title>Multicomponent nature underlies the extraordinary mechanical properties of spider dragline silk.</title>
        <authorList>
            <person name="Kono N."/>
            <person name="Nakamura H."/>
            <person name="Mori M."/>
            <person name="Yoshida Y."/>
            <person name="Ohtoshi R."/>
            <person name="Malay A.D."/>
            <person name="Moran D.A.P."/>
            <person name="Tomita M."/>
            <person name="Numata K."/>
            <person name="Arakawa K."/>
        </authorList>
    </citation>
    <scope>NUCLEOTIDE SEQUENCE</scope>
</reference>
<dbReference type="GO" id="GO:0070382">
    <property type="term" value="C:exocytic vesicle"/>
    <property type="evidence" value="ECO:0007669"/>
    <property type="project" value="TreeGrafter"/>
</dbReference>
<sequence>MGVLEECVQGKQVHISSFDALCTLNKKQLKQELLCLRKRAALRPGLDPLRNCARCLTELGRILNRGALCPSCLKKVCKDCRHYGDENHEWLCIYCFKQMQLKAISGEWMQEFSKQSVRSCAKDPPRDQLRKALHESQRKGLHDPEDLEQKQSSFNTEIPPQKPPRSFQYEHSREIAEHEEKTACTLTETKEAAKEISSSGNVDDPSTEKTHNQSPKLLPRVSPWNGIDPEPTIPMRVDKSRSFGSVQQYDYSEQLSYRERQSSDEGHCTLGFRSRSTSSEVIDESESLAPVPLPRKRLSPLKKQQAIPEPSPVEKQQSSVDTVDSGVFSPGLKMEGSIDTTAPPSPLIFSQLSSVEQEVVNSTPNRPSPIIQQCTSESSSSENEEERKAPPPPRSSDVLFRKVTLKKRNVGAKAIKEKSSRAVMSSDVNPVVPHSGLNYSFFHNFSNTFYQTNPKSQLTYSNANISGNRAIKSPTLVSGLKHKFNNKSMVTANSQICMAICGGKSLSSNPEALCDGNKNSLKGTLHLSEESVSLDAEIKLHSSLKGQKLKKRRDYQQYKRKRCAKNENHEENQNLTSADKLHKREYCSIHGAYNKRKHFKLKSASAQNRYDSPNILFRSSSLPNRRTFSYNWLQTWLWKCHSLEDWLWYLEEQPCESRDFSQINILPDDYKLVYVSSSSDSEESSDTLIHPVNQNCRIHSKTHFSVNSLMETDYNISYLEDSDWEIESADSDDSDLFLSLNKNENFIQVNEANNFFIRHSLCDDKKWDHELKQICSSKIEKSKCRSSDSTNVERDEEMQISYCNQNKLFYTFYETEIYSRPEHFSLFNVFNRKHLYKFLKEQLYVFIVDKTERKTKYFGQSNGKESVHRVRISPHLPSSSKTKFQANSATLIPSSDKLRSRINLFPEAKKVASLFLSIIHSTLSDNNTLKVMSNIFCNLHNSNSDIFNFRDSLELFPHSFNFINASEYPTIVMKNNVLRFGDENCMFINDNKSIRNEIFSPHEKYDFIIQSNRENLLIFETCDCFVFSNIQSSRNLSFKRLKLSMKRNAKGFMITCNSCPAAENKCDSISSRHAVSLLSNKNLNDAENEFKSQSFILTTCDAALFLNSDFLFLRNNSSDAERWGGKIYSQQFGEFCNPSWRHDCYEKVGNLLHPGDANAFHYVAFPPSSGDPTNRGNDKSATGWGKRRCSIAVATRRVIDLNLRALECGREVLDVADLTTLLGWIAITGVSGSAKHGGIASIVNAFFYHAPPVASKPEADYLLRLTRSDPCLLFQRSPHASGVVRMIALKLEDTAVSGFVKTDNVKKFCLGETRKGVDAMQLEDEESSLQNIPQSSKLVSHGHDASKLCDTLETGALRTIADSAAKSSVRTCGESINKLCLPLNVVVNDVNRITNVFEKNHDSVSENSFNQEVKESLKHFDTEILSCVRNIFFDEFTCKSTSFHTEELFVNIPSAVSDGSDTFERVDCHCNKPCDVPSSPSVVDATRSLADEGEILSSGDELDKLESDTDSQDTVIEGEAYKRIRSVAIKEKILHANEELFGVGIKDTFCDTSDSKNFTDTQVTEVSSDNSYNISDVPRKCFPSLFLHEPANFNKKLSPFTNLEDINSAQNVFSVPKHFQPFKQTDLSAFHPVSSLSFIENKIHEVESCDCSGNLNEIPSSSSYKVPFCENICSSESSDNGSDGEEVILSDTSTSSDEATYIAPSAAFRYYNHPMSYRLHTIVEESCEESERSSRSSGPTSRANSDFEYFDKTQLSSKSPRKIFRKSVTDNAIIGHPKNGKSSASYAVLATSRLEKYFKSGLLDGEVSYPEDDMTDESGGISSDDEMSVALIKEKLKNQFSNSKINCEKLSKKTCTVGSEKLGTCSKTTNFQSNSHKFCTSNLETRKQSSDRKKDNFGCSSSCKTTYRTETSTSDMKQNKNSEPLSDDDAKYIMNHLMQHISNNTDVQPEISPEVKDVSPMLKILESEIARLMLTVSPASLSTGDPSSSCSSTIGSNNSDYGSDTLESAEDSTSDEDINARDVPENRALLDLPPQNESPSTSANNDNSSIENNSAEIPVSDTAVSEETLYICKQLMASLKKIADATDGTTASDDCSSSEDHSAKQYITDQIVSLMQTVNASHNNSPLLRTLTSNVSSIIQIDSDVSLDRSDSDSPPLNDDKRDHPKSKTPSESGSETTISASISIPSYDDSDRTPTESEISHEMDELYALLESNGTHQDVISSAKFSYDLDTNGLEKIESPRNIDSPLNETFIISHSSESCDIVSTASDFRSSLLSGAASKLESLLPITIEERIARYKDAFLGDENESEYKLNETRINVILPRPSKSENKNTDELSVSKINKLACFNPDLKTTESCDILSYNSNANKNESDEENCNVTSVKIISHNTYPLSSAIHKILSSNIDSKYLEQKLDYQIVNILDVDKTSLSDSDLKSEISIHASEKDISEDSEPSMIAPLPKVMNPKEKASSENDLLVANYRTETKVSKVVGTKSVGNISELENTSNKSGFRDTGYYSFKSSEDSFLSLDDSTSQTSSASLTKHRSLTSTETIPEEEESCTTHKGVTTAKISLSSSNIPDAVCDASSSKSSTLPLSLRSKLSVTPGGNHRSRSSFFSTSGVLRKLTLLRDESGNSLRSSPHGRLRMRNRSLSGGSEDGKQRKTSVPQISVSECLENPVGRLSAASSEKDSSGVQEDEIDQAFAYHCRSQMSLSSFGGRSESVTSVYSAAGGGRYGTVTVTGEVLFGLSYNYKTSTLEINIKECRNLAAVDMKRNRSDPYVKVYLLPDRTKSGKRKTKVKKHTLNPVFEESLKFHVTINELVIRTLWLSVWHSDRFGRNDFLGEVMLPLGSDVIESSGSKWYPLQERLETLDTPVSYKGDLILALKYAPPDVTSRKFSKKPDVPVKGSLEVLVREARNLMATRSNGTSDPFCKSYLLPDKSKSGKQKTPVFKKSCNPKWNHTFVYEDVSLEDLKERCLELTIWDYDKITSNDFLGGVRLCLGTGKCQGREVDWMDSVGEERSLWYTMLERPNTWVDGSLLLRPNMQNRRIT</sequence>
<dbReference type="Gene3D" id="3.30.40.10">
    <property type="entry name" value="Zinc/RING finger domain, C3HC4 (zinc finger)"/>
    <property type="match status" value="1"/>
</dbReference>
<name>A0A8X6G9I3_TRICU</name>
<dbReference type="PANTHER" id="PTHR45716:SF2">
    <property type="entry name" value="BITESIZE, ISOFORM I"/>
    <property type="match status" value="1"/>
</dbReference>
<feature type="compositionally biased region" description="Low complexity" evidence="4">
    <location>
        <begin position="1980"/>
        <end position="2000"/>
    </location>
</feature>
<dbReference type="PANTHER" id="PTHR45716">
    <property type="entry name" value="BITESIZE, ISOFORM I"/>
    <property type="match status" value="1"/>
</dbReference>
<dbReference type="Gene3D" id="2.60.40.150">
    <property type="entry name" value="C2 domain"/>
    <property type="match status" value="2"/>
</dbReference>
<feature type="region of interest" description="Disordered" evidence="4">
    <location>
        <begin position="191"/>
        <end position="241"/>
    </location>
</feature>
<dbReference type="GO" id="GO:0006887">
    <property type="term" value="P:exocytosis"/>
    <property type="evidence" value="ECO:0007669"/>
    <property type="project" value="TreeGrafter"/>
</dbReference>
<evidence type="ECO:0000256" key="3">
    <source>
        <dbReference type="ARBA" id="ARBA00023136"/>
    </source>
</evidence>
<dbReference type="SUPFAM" id="SSF57903">
    <property type="entry name" value="FYVE/PHD zinc finger"/>
    <property type="match status" value="1"/>
</dbReference>
<dbReference type="SMART" id="SM00239">
    <property type="entry name" value="C2"/>
    <property type="match status" value="2"/>
</dbReference>
<dbReference type="GO" id="GO:0042043">
    <property type="term" value="F:neurexin family protein binding"/>
    <property type="evidence" value="ECO:0007669"/>
    <property type="project" value="TreeGrafter"/>
</dbReference>
<feature type="region of interest" description="Disordered" evidence="4">
    <location>
        <begin position="2145"/>
        <end position="2199"/>
    </location>
</feature>
<feature type="domain" description="C2" evidence="5">
    <location>
        <begin position="2735"/>
        <end position="2857"/>
    </location>
</feature>
<dbReference type="Pfam" id="PF00168">
    <property type="entry name" value="C2"/>
    <property type="match status" value="2"/>
</dbReference>
<dbReference type="InterPro" id="IPR011011">
    <property type="entry name" value="Znf_FYVE_PHD"/>
</dbReference>
<feature type="region of interest" description="Disordered" evidence="4">
    <location>
        <begin position="1675"/>
        <end position="1694"/>
    </location>
</feature>
<evidence type="ECO:0000256" key="1">
    <source>
        <dbReference type="ARBA" id="ARBA00004370"/>
    </source>
</evidence>
<dbReference type="InterPro" id="IPR035892">
    <property type="entry name" value="C2_domain_sf"/>
</dbReference>
<feature type="region of interest" description="Disordered" evidence="4">
    <location>
        <begin position="254"/>
        <end position="325"/>
    </location>
</feature>
<keyword evidence="3" id="KW-0472">Membrane</keyword>
<proteinExistence type="predicted"/>
<dbReference type="FunFam" id="2.60.40.150:FF:000006">
    <property type="entry name" value="Synaptotagmin-like 5, isoform CRA_a"/>
    <property type="match status" value="1"/>
</dbReference>
<feature type="compositionally biased region" description="Basic and acidic residues" evidence="4">
    <location>
        <begin position="256"/>
        <end position="267"/>
    </location>
</feature>
<gene>
    <name evidence="6" type="primary">Sytl4</name>
    <name evidence="6" type="ORF">TNCT_29422</name>
</gene>
<dbReference type="InterPro" id="IPR041282">
    <property type="entry name" value="FYVE_2"/>
</dbReference>
<dbReference type="InterPro" id="IPR013083">
    <property type="entry name" value="Znf_RING/FYVE/PHD"/>
</dbReference>
<dbReference type="CDD" id="cd04020">
    <property type="entry name" value="C2B_SLP_1-2-3-4"/>
    <property type="match status" value="1"/>
</dbReference>